<proteinExistence type="predicted"/>
<gene>
    <name evidence="1" type="ORF">RV045_13150</name>
</gene>
<comment type="caution">
    <text evidence="1">The sequence shown here is derived from an EMBL/GenBank/DDBJ whole genome shotgun (WGS) entry which is preliminary data.</text>
</comment>
<keyword evidence="2" id="KW-1185">Reference proteome</keyword>
<accession>A0ACC6P582</accession>
<organism evidence="1 2">
    <name type="scientific">Amphibiibacter pelophylacis</name>
    <dbReference type="NCBI Taxonomy" id="1799477"/>
    <lineage>
        <taxon>Bacteria</taxon>
        <taxon>Pseudomonadati</taxon>
        <taxon>Pseudomonadota</taxon>
        <taxon>Betaproteobacteria</taxon>
        <taxon>Burkholderiales</taxon>
        <taxon>Sphaerotilaceae</taxon>
        <taxon>Amphibiibacter</taxon>
    </lineage>
</organism>
<protein>
    <submittedName>
        <fullName evidence="1">HepT-like ribonuclease domain-containing protein</fullName>
    </submittedName>
</protein>
<reference evidence="1" key="1">
    <citation type="submission" date="2023-10" db="EMBL/GenBank/DDBJ databases">
        <title>Amphibacter perezi, gen. nov., sp. nov. a novel taxa of the family Comamonadaceae, class Betaproteobacteria isolated from the skin microbiota of Pelophylax perezi from different populations.</title>
        <authorList>
            <person name="Costa S."/>
            <person name="Proenca D.N."/>
            <person name="Lopes I."/>
            <person name="Morais P.V."/>
        </authorList>
    </citation>
    <scope>NUCLEOTIDE SEQUENCE</scope>
    <source>
        <strain evidence="1">SL12-8</strain>
    </source>
</reference>
<name>A0ACC6P582_9BURK</name>
<evidence type="ECO:0000313" key="1">
    <source>
        <dbReference type="EMBL" id="MEJ7139366.1"/>
    </source>
</evidence>
<sequence length="119" mass="13340">MSKSWTPYARHILDAIAKIIRIQERGTLEDEVLYAASLRHLQTLSEATQKLPESLKKEYPAIPWREISGFRNILVHNYLGDIDPLTIQGVIDLHLGPLAQAVQALLDQHPDPASTSHPS</sequence>
<dbReference type="EMBL" id="JAWDIE010000025">
    <property type="protein sequence ID" value="MEJ7139366.1"/>
    <property type="molecule type" value="Genomic_DNA"/>
</dbReference>
<dbReference type="Proteomes" id="UP001364695">
    <property type="component" value="Unassembled WGS sequence"/>
</dbReference>
<evidence type="ECO:0000313" key="2">
    <source>
        <dbReference type="Proteomes" id="UP001364695"/>
    </source>
</evidence>